<protein>
    <recommendedName>
        <fullName evidence="2 7">Peptide deformylase</fullName>
        <ecNumber evidence="2 7">3.5.1.88</ecNumber>
    </recommendedName>
</protein>
<dbReference type="EC" id="3.5.1.88" evidence="2 7"/>
<keyword evidence="3 7" id="KW-0479">Metal-binding</keyword>
<dbReference type="GO" id="GO:0042586">
    <property type="term" value="F:peptide deformylase activity"/>
    <property type="evidence" value="ECO:0007669"/>
    <property type="project" value="UniProtKB-EC"/>
</dbReference>
<comment type="function">
    <text evidence="6 7">Removes the formyl group from the N-terminal Met of newly synthesized proteins.</text>
</comment>
<dbReference type="SUPFAM" id="SSF56420">
    <property type="entry name" value="Peptide deformylase"/>
    <property type="match status" value="1"/>
</dbReference>
<accession>C4WWZ5</accession>
<dbReference type="GO" id="GO:0046872">
    <property type="term" value="F:metal ion binding"/>
    <property type="evidence" value="ECO:0007669"/>
    <property type="project" value="UniProtKB-KW"/>
</dbReference>
<dbReference type="EMBL" id="AK342360">
    <property type="protein sequence ID" value="BAH72415.1"/>
    <property type="molecule type" value="mRNA"/>
</dbReference>
<keyword evidence="8" id="KW-0472">Membrane</keyword>
<evidence type="ECO:0000256" key="8">
    <source>
        <dbReference type="SAM" id="Phobius"/>
    </source>
</evidence>
<evidence type="ECO:0000256" key="7">
    <source>
        <dbReference type="RuleBase" id="RU362111"/>
    </source>
</evidence>
<feature type="transmembrane region" description="Helical" evidence="8">
    <location>
        <begin position="68"/>
        <end position="87"/>
    </location>
</feature>
<evidence type="ECO:0000256" key="1">
    <source>
        <dbReference type="ARBA" id="ARBA00010759"/>
    </source>
</evidence>
<dbReference type="InterPro" id="IPR023635">
    <property type="entry name" value="Peptide_deformylase"/>
</dbReference>
<evidence type="ECO:0000256" key="3">
    <source>
        <dbReference type="ARBA" id="ARBA00022723"/>
    </source>
</evidence>
<name>C4WWZ5_ACYPI</name>
<dbReference type="PANTHER" id="PTHR10458">
    <property type="entry name" value="PEPTIDE DEFORMYLASE"/>
    <property type="match status" value="1"/>
</dbReference>
<proteinExistence type="evidence at transcript level"/>
<dbReference type="AlphaFoldDB" id="C4WWZ5"/>
<gene>
    <name evidence="9" type="primary">ACYPI003516</name>
</gene>
<dbReference type="OrthoDB" id="276063at2759"/>
<evidence type="ECO:0000313" key="9">
    <source>
        <dbReference type="EMBL" id="BAH72415.1"/>
    </source>
</evidence>
<dbReference type="Gene3D" id="3.90.45.10">
    <property type="entry name" value="Peptide deformylase"/>
    <property type="match status" value="1"/>
</dbReference>
<keyword evidence="8" id="KW-0812">Transmembrane</keyword>
<dbReference type="InterPro" id="IPR036821">
    <property type="entry name" value="Peptide_deformylase_sf"/>
</dbReference>
<keyword evidence="4 7" id="KW-0378">Hydrolase</keyword>
<sequence length="119" mass="13771">MALRFIKRTYNRMFLAKDPMPPYASHVVQIGDPVLRNKASPVPLEKIGTKEVQNLIYIMKSLMKKSNLIGLAAPQVGIPFQIFVIHFPRPSHYFSKEEILLKGMEHVENHVWINPELMF</sequence>
<evidence type="ECO:0000256" key="4">
    <source>
        <dbReference type="ARBA" id="ARBA00022801"/>
    </source>
</evidence>
<dbReference type="GO" id="GO:0005739">
    <property type="term" value="C:mitochondrion"/>
    <property type="evidence" value="ECO:0007669"/>
    <property type="project" value="TreeGrafter"/>
</dbReference>
<comment type="catalytic activity">
    <reaction evidence="7">
        <text>N-terminal N-formyl-L-methionyl-[peptide] + H2O = N-terminal L-methionyl-[peptide] + formate</text>
        <dbReference type="Rhea" id="RHEA:24420"/>
        <dbReference type="Rhea" id="RHEA-COMP:10639"/>
        <dbReference type="Rhea" id="RHEA-COMP:10640"/>
        <dbReference type="ChEBI" id="CHEBI:15377"/>
        <dbReference type="ChEBI" id="CHEBI:15740"/>
        <dbReference type="ChEBI" id="CHEBI:49298"/>
        <dbReference type="ChEBI" id="CHEBI:64731"/>
        <dbReference type="EC" id="3.5.1.88"/>
    </reaction>
</comment>
<comment type="similarity">
    <text evidence="1 7">Belongs to the polypeptide deformylase family.</text>
</comment>
<dbReference type="GO" id="GO:0006412">
    <property type="term" value="P:translation"/>
    <property type="evidence" value="ECO:0007669"/>
    <property type="project" value="UniProtKB-KW"/>
</dbReference>
<dbReference type="PANTHER" id="PTHR10458:SF2">
    <property type="entry name" value="PEPTIDE DEFORMYLASE, MITOCHONDRIAL"/>
    <property type="match status" value="1"/>
</dbReference>
<keyword evidence="5 7" id="KW-0648">Protein biosynthesis</keyword>
<reference evidence="9" key="1">
    <citation type="submission" date="2009-06" db="EMBL/GenBank/DDBJ databases">
        <title>A full-length cDNA resource of the pea aphid, Acyrthosiphon pisum.</title>
        <authorList>
            <person name="Shigenobu S."/>
            <person name="Nakabachi A."/>
            <person name="Richards S."/>
        </authorList>
    </citation>
    <scope>NUCLEOTIDE SEQUENCE</scope>
    <source>
        <strain evidence="9">LSR1</strain>
        <tissue evidence="9">Whole body</tissue>
    </source>
</reference>
<evidence type="ECO:0000256" key="2">
    <source>
        <dbReference type="ARBA" id="ARBA00012175"/>
    </source>
</evidence>
<organism evidence="9">
    <name type="scientific">Acyrthosiphon pisum</name>
    <name type="common">Pea aphid</name>
    <dbReference type="NCBI Taxonomy" id="7029"/>
    <lineage>
        <taxon>Eukaryota</taxon>
        <taxon>Metazoa</taxon>
        <taxon>Ecdysozoa</taxon>
        <taxon>Arthropoda</taxon>
        <taxon>Hexapoda</taxon>
        <taxon>Insecta</taxon>
        <taxon>Pterygota</taxon>
        <taxon>Neoptera</taxon>
        <taxon>Paraneoptera</taxon>
        <taxon>Hemiptera</taxon>
        <taxon>Sternorrhyncha</taxon>
        <taxon>Aphidomorpha</taxon>
        <taxon>Aphidoidea</taxon>
        <taxon>Aphididae</taxon>
        <taxon>Macrosiphini</taxon>
        <taxon>Acyrthosiphon</taxon>
    </lineage>
</organism>
<dbReference type="Pfam" id="PF01327">
    <property type="entry name" value="Pep_deformylase"/>
    <property type="match status" value="1"/>
</dbReference>
<evidence type="ECO:0000256" key="5">
    <source>
        <dbReference type="ARBA" id="ARBA00022917"/>
    </source>
</evidence>
<evidence type="ECO:0000256" key="6">
    <source>
        <dbReference type="ARBA" id="ARBA00037114"/>
    </source>
</evidence>
<keyword evidence="8" id="KW-1133">Transmembrane helix</keyword>